<proteinExistence type="inferred from homology"/>
<protein>
    <submittedName>
        <fullName evidence="4">Fe-S cluster assembly protein SufD</fullName>
    </submittedName>
</protein>
<feature type="domain" description="SUF system FeS cluster assembly SufBD core" evidence="3">
    <location>
        <begin position="191"/>
        <end position="417"/>
    </location>
</feature>
<dbReference type="InterPro" id="IPR011542">
    <property type="entry name" value="SUF_FeS_clus_asmbl_SufD"/>
</dbReference>
<evidence type="ECO:0000259" key="3">
    <source>
        <dbReference type="Pfam" id="PF01458"/>
    </source>
</evidence>
<gene>
    <name evidence="4" type="primary">sufD</name>
    <name evidence="4" type="ORF">D6T63_16440</name>
</gene>
<feature type="compositionally biased region" description="Polar residues" evidence="2">
    <location>
        <begin position="51"/>
        <end position="61"/>
    </location>
</feature>
<evidence type="ECO:0000256" key="2">
    <source>
        <dbReference type="SAM" id="MobiDB-lite"/>
    </source>
</evidence>
<dbReference type="SUPFAM" id="SSF101960">
    <property type="entry name" value="Stabilizer of iron transporter SufD"/>
    <property type="match status" value="1"/>
</dbReference>
<keyword evidence="5" id="KW-1185">Reference proteome</keyword>
<name>A0A3A5M7D7_9MICC</name>
<dbReference type="OrthoDB" id="9803529at2"/>
<dbReference type="NCBIfam" id="TIGR01981">
    <property type="entry name" value="sufD"/>
    <property type="match status" value="1"/>
</dbReference>
<dbReference type="PANTHER" id="PTHR43575:SF1">
    <property type="entry name" value="PROTEIN ABCI7, CHLOROPLASTIC"/>
    <property type="match status" value="1"/>
</dbReference>
<comment type="caution">
    <text evidence="4">The sequence shown here is derived from an EMBL/GenBank/DDBJ whole genome shotgun (WGS) entry which is preliminary data.</text>
</comment>
<dbReference type="AlphaFoldDB" id="A0A3A5M7D7"/>
<feature type="region of interest" description="Disordered" evidence="2">
    <location>
        <begin position="51"/>
        <end position="84"/>
    </location>
</feature>
<reference evidence="4 5" key="1">
    <citation type="submission" date="2018-09" db="EMBL/GenBank/DDBJ databases">
        <title>Novel species of Arthrobacter.</title>
        <authorList>
            <person name="Liu Q."/>
            <person name="Xin Y.-H."/>
        </authorList>
    </citation>
    <scope>NUCLEOTIDE SEQUENCE [LARGE SCALE GENOMIC DNA]</scope>
    <source>
        <strain evidence="4 5">Hz2</strain>
    </source>
</reference>
<dbReference type="PANTHER" id="PTHR43575">
    <property type="entry name" value="PROTEIN ABCI7, CHLOROPLASTIC"/>
    <property type="match status" value="1"/>
</dbReference>
<dbReference type="EMBL" id="QZVT01000011">
    <property type="protein sequence ID" value="RJT76506.1"/>
    <property type="molecule type" value="Genomic_DNA"/>
</dbReference>
<dbReference type="Pfam" id="PF01458">
    <property type="entry name" value="SUFBD_core"/>
    <property type="match status" value="1"/>
</dbReference>
<dbReference type="RefSeq" id="WP_120150136.1">
    <property type="nucleotide sequence ID" value="NZ_QZVT01000011.1"/>
</dbReference>
<dbReference type="Proteomes" id="UP000272560">
    <property type="component" value="Unassembled WGS sequence"/>
</dbReference>
<dbReference type="InterPro" id="IPR000825">
    <property type="entry name" value="SUF_FeS_clus_asmbl_SufBD_core"/>
</dbReference>
<dbReference type="InterPro" id="IPR037284">
    <property type="entry name" value="SUF_FeS_clus_asmbl_SufBD_sf"/>
</dbReference>
<dbReference type="GO" id="GO:0016226">
    <property type="term" value="P:iron-sulfur cluster assembly"/>
    <property type="evidence" value="ECO:0007669"/>
    <property type="project" value="InterPro"/>
</dbReference>
<comment type="similarity">
    <text evidence="1">Belongs to the iron-sulfur cluster assembly SufBD family.</text>
</comment>
<evidence type="ECO:0000256" key="1">
    <source>
        <dbReference type="ARBA" id="ARBA00043967"/>
    </source>
</evidence>
<organism evidence="4 5">
    <name type="scientific">Arthrobacter cheniae</name>
    <dbReference type="NCBI Taxonomy" id="1258888"/>
    <lineage>
        <taxon>Bacteria</taxon>
        <taxon>Bacillati</taxon>
        <taxon>Actinomycetota</taxon>
        <taxon>Actinomycetes</taxon>
        <taxon>Micrococcales</taxon>
        <taxon>Micrococcaceae</taxon>
        <taxon>Arthrobacter</taxon>
    </lineage>
</organism>
<accession>A0A3A5M7D7</accession>
<dbReference type="InterPro" id="IPR055346">
    <property type="entry name" value="Fe-S_cluster_assembly_SufBD"/>
</dbReference>
<evidence type="ECO:0000313" key="4">
    <source>
        <dbReference type="EMBL" id="RJT76506.1"/>
    </source>
</evidence>
<evidence type="ECO:0000313" key="5">
    <source>
        <dbReference type="Proteomes" id="UP000272560"/>
    </source>
</evidence>
<sequence>MAETTHTEFTPNTAPEGEVTDLGDLDEKARLGAPSGAIDRSAAIDGFTEQGESLSAQNAGSEQLGLKKHSHGNAPVVPEASRGERRRSFDLADFPTLTGLEEDWRFTPLKRLRGLHTEELNGSAPSIEVTGAGNVTVETVGRGDARLGASATPEDRVSAAAWHTFTEATVITIPKETVADGEVMVSVTGTHAEAAAQHILITAEAFSKAVVVIDHHGSATLAQNVEIVVGDGADLTVVSVQEWDDDAVHVSSQQAKIGRDARYKHVVVSLGGDLVRLTPSSIFTAPGAEVEMYGLYFADAGQHLEQRLLVDHAVPNCKSRVTYKGALQGAGAHTVWVGDVLIRKAAEGTDTYETNRNLILTDGARADSVPNLEIETGLIEGAGHASATGRFDDEHLFYLMARGIPEVTARRLVVRGFLNEVIQQIKVPSLEERLSESVERELAAGNL</sequence>
<feature type="region of interest" description="Disordered" evidence="2">
    <location>
        <begin position="1"/>
        <end position="39"/>
    </location>
</feature>